<evidence type="ECO:0000313" key="4">
    <source>
        <dbReference type="Proteomes" id="UP000664991"/>
    </source>
</evidence>
<dbReference type="AlphaFoldDB" id="A0A836A933"/>
<sequence>MLLPRPTLDLHFMFPSVVVTLSQEPPPLTISSQPYTLLRYRLPSTCHGPDDGSGPAPAATSGASGIPGSKPEVISQLERGEEPWVLDKQGNEQLRGWGISRSEKAKSSECGRLPFSMLPNKKPQRDPNPPQSGSRIGPGPSPATLSGCEHKDQDQNADSSLRPLTSEEISMILRKTPAEWSDPGSYEPEQSFRLSPSPAGPPEGQAVSPSAPVAQRPAVPGGERPYRFSE</sequence>
<evidence type="ECO:0000256" key="1">
    <source>
        <dbReference type="SAM" id="MobiDB-lite"/>
    </source>
</evidence>
<gene>
    <name evidence="3" type="ORF">JEQ12_019096</name>
</gene>
<evidence type="ECO:0000313" key="3">
    <source>
        <dbReference type="EMBL" id="KAG5204651.1"/>
    </source>
</evidence>
<dbReference type="InterPro" id="IPR001909">
    <property type="entry name" value="KRAB"/>
</dbReference>
<organism evidence="3 4">
    <name type="scientific">Ovis aries</name>
    <name type="common">Sheep</name>
    <dbReference type="NCBI Taxonomy" id="9940"/>
    <lineage>
        <taxon>Eukaryota</taxon>
        <taxon>Metazoa</taxon>
        <taxon>Chordata</taxon>
        <taxon>Craniata</taxon>
        <taxon>Vertebrata</taxon>
        <taxon>Euteleostomi</taxon>
        <taxon>Mammalia</taxon>
        <taxon>Eutheria</taxon>
        <taxon>Laurasiatheria</taxon>
        <taxon>Artiodactyla</taxon>
        <taxon>Ruminantia</taxon>
        <taxon>Pecora</taxon>
        <taxon>Bovidae</taxon>
        <taxon>Caprinae</taxon>
        <taxon>Ovis</taxon>
    </lineage>
</organism>
<feature type="compositionally biased region" description="Low complexity" evidence="1">
    <location>
        <begin position="52"/>
        <end position="69"/>
    </location>
</feature>
<name>A0A836A933_SHEEP</name>
<evidence type="ECO:0000259" key="2">
    <source>
        <dbReference type="PROSITE" id="PS50805"/>
    </source>
</evidence>
<dbReference type="GO" id="GO:0006355">
    <property type="term" value="P:regulation of DNA-templated transcription"/>
    <property type="evidence" value="ECO:0007669"/>
    <property type="project" value="InterPro"/>
</dbReference>
<dbReference type="PROSITE" id="PS50805">
    <property type="entry name" value="KRAB"/>
    <property type="match status" value="1"/>
</dbReference>
<feature type="region of interest" description="Disordered" evidence="1">
    <location>
        <begin position="42"/>
        <end position="230"/>
    </location>
</feature>
<accession>A0A836A933</accession>
<feature type="domain" description="KRAB" evidence="2">
    <location>
        <begin position="12"/>
        <end position="96"/>
    </location>
</feature>
<reference evidence="3 4" key="1">
    <citation type="submission" date="2020-12" db="EMBL/GenBank/DDBJ databases">
        <title>De novo assembly of Tibetan sheep genome.</title>
        <authorList>
            <person name="Li X."/>
        </authorList>
    </citation>
    <scope>NUCLEOTIDE SEQUENCE [LARGE SCALE GENOMIC DNA]</scope>
    <source>
        <tissue evidence="3">Heart</tissue>
    </source>
</reference>
<proteinExistence type="predicted"/>
<dbReference type="Proteomes" id="UP000664991">
    <property type="component" value="Unassembled WGS sequence"/>
</dbReference>
<dbReference type="EMBL" id="JAEMGP010000009">
    <property type="protein sequence ID" value="KAG5204651.1"/>
    <property type="molecule type" value="Genomic_DNA"/>
</dbReference>
<comment type="caution">
    <text evidence="3">The sequence shown here is derived from an EMBL/GenBank/DDBJ whole genome shotgun (WGS) entry which is preliminary data.</text>
</comment>
<protein>
    <recommendedName>
        <fullName evidence="2">KRAB domain-containing protein</fullName>
    </recommendedName>
</protein>